<dbReference type="eggNOG" id="ENOG5033MBY">
    <property type="taxonomic scope" value="Bacteria"/>
</dbReference>
<dbReference type="OrthoDB" id="5500844at2"/>
<protein>
    <recommendedName>
        <fullName evidence="3">Lipoprotein</fullName>
    </recommendedName>
</protein>
<name>A0A017TCW1_9BACT</name>
<dbReference type="EMBL" id="ASRX01000015">
    <property type="protein sequence ID" value="EYF06650.1"/>
    <property type="molecule type" value="Genomic_DNA"/>
</dbReference>
<gene>
    <name evidence="1" type="ORF">CAP_1780</name>
</gene>
<sequence length="222" mass="25559">MADVRRSRLGFLLAVSLVLGGCSTTTVSLREGPREYVGTDYEGVLRKWTRTEHLIALSELENFLTATATFEGWDFRWAYVARYVQDYRLTIDQRKKLLEKTLAETQQHHQFFVAIQGGERRHSDLTKPESAWIVRLIDDTGNETAPEEIVALRRPNALERTYYPYNTVWRQAFRIRFPRTTADGRPTISQRATWFGLRFAGAQGNSELVWQLDKGGQGEGTR</sequence>
<evidence type="ECO:0000313" key="2">
    <source>
        <dbReference type="Proteomes" id="UP000019678"/>
    </source>
</evidence>
<keyword evidence="2" id="KW-1185">Reference proteome</keyword>
<evidence type="ECO:0000313" key="1">
    <source>
        <dbReference type="EMBL" id="EYF06650.1"/>
    </source>
</evidence>
<organism evidence="1 2">
    <name type="scientific">Chondromyces apiculatus DSM 436</name>
    <dbReference type="NCBI Taxonomy" id="1192034"/>
    <lineage>
        <taxon>Bacteria</taxon>
        <taxon>Pseudomonadati</taxon>
        <taxon>Myxococcota</taxon>
        <taxon>Polyangia</taxon>
        <taxon>Polyangiales</taxon>
        <taxon>Polyangiaceae</taxon>
        <taxon>Chondromyces</taxon>
    </lineage>
</organism>
<reference evidence="1 2" key="1">
    <citation type="submission" date="2013-05" db="EMBL/GenBank/DDBJ databases">
        <title>Genome assembly of Chondromyces apiculatus DSM 436.</title>
        <authorList>
            <person name="Sharma G."/>
            <person name="Khatri I."/>
            <person name="Kaur C."/>
            <person name="Mayilraj S."/>
            <person name="Subramanian S."/>
        </authorList>
    </citation>
    <scope>NUCLEOTIDE SEQUENCE [LARGE SCALE GENOMIC DNA]</scope>
    <source>
        <strain evidence="1 2">DSM 436</strain>
    </source>
</reference>
<accession>A0A017TCW1</accession>
<proteinExistence type="predicted"/>
<dbReference type="PROSITE" id="PS51257">
    <property type="entry name" value="PROKAR_LIPOPROTEIN"/>
    <property type="match status" value="1"/>
</dbReference>
<dbReference type="Proteomes" id="UP000019678">
    <property type="component" value="Unassembled WGS sequence"/>
</dbReference>
<comment type="caution">
    <text evidence="1">The sequence shown here is derived from an EMBL/GenBank/DDBJ whole genome shotgun (WGS) entry which is preliminary data.</text>
</comment>
<dbReference type="STRING" id="1192034.CAP_1780"/>
<evidence type="ECO:0008006" key="3">
    <source>
        <dbReference type="Google" id="ProtNLM"/>
    </source>
</evidence>
<dbReference type="AlphaFoldDB" id="A0A017TCW1"/>